<evidence type="ECO:0000313" key="1">
    <source>
        <dbReference type="EMBL" id="KAK7384917.1"/>
    </source>
</evidence>
<keyword evidence="2" id="KW-1185">Reference proteome</keyword>
<dbReference type="AlphaFoldDB" id="A0AAN9RX38"/>
<gene>
    <name evidence="1" type="ORF">VNO78_30620</name>
</gene>
<reference evidence="1 2" key="1">
    <citation type="submission" date="2024-01" db="EMBL/GenBank/DDBJ databases">
        <title>The genomes of 5 underutilized Papilionoideae crops provide insights into root nodulation and disease resistanc.</title>
        <authorList>
            <person name="Jiang F."/>
        </authorList>
    </citation>
    <scope>NUCLEOTIDE SEQUENCE [LARGE SCALE GENOMIC DNA]</scope>
    <source>
        <strain evidence="1">DUOXIRENSHENG_FW03</strain>
        <tissue evidence="1">Leaves</tissue>
    </source>
</reference>
<evidence type="ECO:0000313" key="2">
    <source>
        <dbReference type="Proteomes" id="UP001386955"/>
    </source>
</evidence>
<dbReference type="Proteomes" id="UP001386955">
    <property type="component" value="Unassembled WGS sequence"/>
</dbReference>
<organism evidence="1 2">
    <name type="scientific">Psophocarpus tetragonolobus</name>
    <name type="common">Winged bean</name>
    <name type="synonym">Dolichos tetragonolobus</name>
    <dbReference type="NCBI Taxonomy" id="3891"/>
    <lineage>
        <taxon>Eukaryota</taxon>
        <taxon>Viridiplantae</taxon>
        <taxon>Streptophyta</taxon>
        <taxon>Embryophyta</taxon>
        <taxon>Tracheophyta</taxon>
        <taxon>Spermatophyta</taxon>
        <taxon>Magnoliopsida</taxon>
        <taxon>eudicotyledons</taxon>
        <taxon>Gunneridae</taxon>
        <taxon>Pentapetalae</taxon>
        <taxon>rosids</taxon>
        <taxon>fabids</taxon>
        <taxon>Fabales</taxon>
        <taxon>Fabaceae</taxon>
        <taxon>Papilionoideae</taxon>
        <taxon>50 kb inversion clade</taxon>
        <taxon>NPAAA clade</taxon>
        <taxon>indigoferoid/millettioid clade</taxon>
        <taxon>Phaseoleae</taxon>
        <taxon>Psophocarpus</taxon>
    </lineage>
</organism>
<name>A0AAN9RX38_PSOTE</name>
<accession>A0AAN9RX38</accession>
<comment type="caution">
    <text evidence="1">The sequence shown here is derived from an EMBL/GenBank/DDBJ whole genome shotgun (WGS) entry which is preliminary data.</text>
</comment>
<sequence length="189" mass="21285">MSSSESLGFSSGKVESSLDGLFGGSMVEREVEGMSEGSKTEPSLRSLSLPNDAEFERMLENPFVDLDEGMLIGSVRGMPRRGQMVYHFHKERVTRLDHYRVTPEAPFLWNAKLTSAQVMSDDRLLSKEDRDLMEFAGSRELASLKTRVHETTEEQAPWNRDSYNTTSLTTNHEAMKLLIVIPVGVGTYY</sequence>
<proteinExistence type="predicted"/>
<dbReference type="EMBL" id="JAYMYS010000008">
    <property type="protein sequence ID" value="KAK7384917.1"/>
    <property type="molecule type" value="Genomic_DNA"/>
</dbReference>
<protein>
    <submittedName>
        <fullName evidence="1">Uncharacterized protein</fullName>
    </submittedName>
</protein>